<evidence type="ECO:0000256" key="1">
    <source>
        <dbReference type="SAM" id="Phobius"/>
    </source>
</evidence>
<feature type="transmembrane region" description="Helical" evidence="1">
    <location>
        <begin position="80"/>
        <end position="102"/>
    </location>
</feature>
<keyword evidence="1" id="KW-0472">Membrane</keyword>
<sequence length="107" mass="11916">MSSQGLSKSLPGYAAWFPQDHICPSRSLEDVVLVPGFVLEFHDHDLKYSFIVPRTLRASESDLVLVWLAVHTKRLEGRQCFLVILSQALCGSLLASISFLPIPSHQP</sequence>
<evidence type="ECO:0000313" key="2">
    <source>
        <dbReference type="EMBL" id="KDQ17905.1"/>
    </source>
</evidence>
<dbReference type="Proteomes" id="UP000027195">
    <property type="component" value="Unassembled WGS sequence"/>
</dbReference>
<keyword evidence="1" id="KW-0812">Transmembrane</keyword>
<name>A0A067MT86_BOTB1</name>
<dbReference type="AlphaFoldDB" id="A0A067MT86"/>
<organism evidence="2 3">
    <name type="scientific">Botryobasidium botryosum (strain FD-172 SS1)</name>
    <dbReference type="NCBI Taxonomy" id="930990"/>
    <lineage>
        <taxon>Eukaryota</taxon>
        <taxon>Fungi</taxon>
        <taxon>Dikarya</taxon>
        <taxon>Basidiomycota</taxon>
        <taxon>Agaricomycotina</taxon>
        <taxon>Agaricomycetes</taxon>
        <taxon>Cantharellales</taxon>
        <taxon>Botryobasidiaceae</taxon>
        <taxon>Botryobasidium</taxon>
    </lineage>
</organism>
<proteinExistence type="predicted"/>
<protein>
    <submittedName>
        <fullName evidence="2">Uncharacterized protein</fullName>
    </submittedName>
</protein>
<reference evidence="3" key="1">
    <citation type="journal article" date="2014" name="Proc. Natl. Acad. Sci. U.S.A.">
        <title>Extensive sampling of basidiomycete genomes demonstrates inadequacy of the white-rot/brown-rot paradigm for wood decay fungi.</title>
        <authorList>
            <person name="Riley R."/>
            <person name="Salamov A.A."/>
            <person name="Brown D.W."/>
            <person name="Nagy L.G."/>
            <person name="Floudas D."/>
            <person name="Held B.W."/>
            <person name="Levasseur A."/>
            <person name="Lombard V."/>
            <person name="Morin E."/>
            <person name="Otillar R."/>
            <person name="Lindquist E.A."/>
            <person name="Sun H."/>
            <person name="LaButti K.M."/>
            <person name="Schmutz J."/>
            <person name="Jabbour D."/>
            <person name="Luo H."/>
            <person name="Baker S.E."/>
            <person name="Pisabarro A.G."/>
            <person name="Walton J.D."/>
            <person name="Blanchette R.A."/>
            <person name="Henrissat B."/>
            <person name="Martin F."/>
            <person name="Cullen D."/>
            <person name="Hibbett D.S."/>
            <person name="Grigoriev I.V."/>
        </authorList>
    </citation>
    <scope>NUCLEOTIDE SEQUENCE [LARGE SCALE GENOMIC DNA]</scope>
    <source>
        <strain evidence="3">FD-172 SS1</strain>
    </source>
</reference>
<dbReference type="InParanoid" id="A0A067MT86"/>
<dbReference type="EMBL" id="KL198022">
    <property type="protein sequence ID" value="KDQ17905.1"/>
    <property type="molecule type" value="Genomic_DNA"/>
</dbReference>
<keyword evidence="1" id="KW-1133">Transmembrane helix</keyword>
<evidence type="ECO:0000313" key="3">
    <source>
        <dbReference type="Proteomes" id="UP000027195"/>
    </source>
</evidence>
<gene>
    <name evidence="2" type="ORF">BOTBODRAFT_543325</name>
</gene>
<keyword evidence="3" id="KW-1185">Reference proteome</keyword>
<accession>A0A067MT86</accession>
<dbReference type="HOGENOM" id="CLU_2209595_0_0_1"/>